<organism evidence="1 2">
    <name type="scientific">Bacillus carboniphilus</name>
    <dbReference type="NCBI Taxonomy" id="86663"/>
    <lineage>
        <taxon>Bacteria</taxon>
        <taxon>Bacillati</taxon>
        <taxon>Bacillota</taxon>
        <taxon>Bacilli</taxon>
        <taxon>Bacillales</taxon>
        <taxon>Bacillaceae</taxon>
        <taxon>Bacillus</taxon>
    </lineage>
</organism>
<name>A0ABY9K0T1_9BACI</name>
<keyword evidence="1" id="KW-0614">Plasmid</keyword>
<sequence length="272" mass="29986">MKKTVSFILIFTILLLGLLPQNQSVSASKNLSKEEIDIELQLYLEAEGIDYKHTTGEQIFSKTEDGIKYEVTYYIADGTFESKAYDVTTGKELDIEELERKQTIEGKMFDKNTGSIKAPIGPQAVPIILVPIATWVLEHLIAMAIAATLVSVIMVAKDEVKAELEKRLKKKNPTIIYRGGSSTGTNLTPREKDTGGLSYYRKMPTGKFTATTKEAVDKTKVLKAVIDGTNHVSVKPTNSADMKGWIASRSNANSKPHKFTKILQAISVASKN</sequence>
<dbReference type="RefSeq" id="WP_226540746.1">
    <property type="nucleotide sequence ID" value="NZ_CP129014.1"/>
</dbReference>
<reference evidence="1 2" key="1">
    <citation type="submission" date="2023-06" db="EMBL/GenBank/DDBJ databases">
        <title>Five Gram-positive bacteria isolated from mangrove sediments in Shenzhen, Guangdong, China.</title>
        <authorList>
            <person name="Yu S."/>
            <person name="Zheng W."/>
            <person name="Huang Y."/>
        </authorList>
    </citation>
    <scope>NUCLEOTIDE SEQUENCE [LARGE SCALE GENOMIC DNA]</scope>
    <source>
        <strain evidence="1 2">SaN35-3</strain>
        <plasmid evidence="1 2">unnamed1</plasmid>
    </source>
</reference>
<dbReference type="Proteomes" id="UP001197974">
    <property type="component" value="Plasmid unnamed1"/>
</dbReference>
<protein>
    <submittedName>
        <fullName evidence="1">Uncharacterized protein</fullName>
    </submittedName>
</protein>
<gene>
    <name evidence="1" type="ORF">LC087_18870</name>
</gene>
<geneLocation type="plasmid" evidence="1 2">
    <name>unnamed1</name>
</geneLocation>
<dbReference type="EMBL" id="CP129014">
    <property type="protein sequence ID" value="WLR44447.1"/>
    <property type="molecule type" value="Genomic_DNA"/>
</dbReference>
<proteinExistence type="predicted"/>
<keyword evidence="2" id="KW-1185">Reference proteome</keyword>
<accession>A0ABY9K0T1</accession>
<evidence type="ECO:0000313" key="1">
    <source>
        <dbReference type="EMBL" id="WLR44447.1"/>
    </source>
</evidence>
<evidence type="ECO:0000313" key="2">
    <source>
        <dbReference type="Proteomes" id="UP001197974"/>
    </source>
</evidence>